<reference evidence="1" key="4">
    <citation type="submission" date="2023-12" db="EMBL/GenBank/DDBJ databases">
        <authorList>
            <person name="Sun Q."/>
            <person name="Inoue M."/>
        </authorList>
    </citation>
    <scope>NUCLEOTIDE SEQUENCE</scope>
    <source>
        <strain evidence="1">JCM 10664</strain>
    </source>
</reference>
<evidence type="ECO:0000313" key="4">
    <source>
        <dbReference type="Proteomes" id="UP001500220"/>
    </source>
</evidence>
<proteinExistence type="predicted"/>
<keyword evidence="4" id="KW-1185">Reference proteome</keyword>
<dbReference type="Proteomes" id="UP000597989">
    <property type="component" value="Unassembled WGS sequence"/>
</dbReference>
<accession>A0A917K113</accession>
<evidence type="ECO:0000313" key="1">
    <source>
        <dbReference type="EMBL" id="GAA0522673.1"/>
    </source>
</evidence>
<dbReference type="AlphaFoldDB" id="A0A917K113"/>
<organism evidence="2 3">
    <name type="scientific">Saccharopolyspora thermophila</name>
    <dbReference type="NCBI Taxonomy" id="89367"/>
    <lineage>
        <taxon>Bacteria</taxon>
        <taxon>Bacillati</taxon>
        <taxon>Actinomycetota</taxon>
        <taxon>Actinomycetes</taxon>
        <taxon>Pseudonocardiales</taxon>
        <taxon>Pseudonocardiaceae</taxon>
        <taxon>Saccharopolyspora</taxon>
    </lineage>
</organism>
<dbReference type="Proteomes" id="UP001500220">
    <property type="component" value="Unassembled WGS sequence"/>
</dbReference>
<evidence type="ECO:0000313" key="2">
    <source>
        <dbReference type="EMBL" id="GGI93983.1"/>
    </source>
</evidence>
<protein>
    <submittedName>
        <fullName evidence="2">Uncharacterized protein</fullName>
    </submittedName>
</protein>
<reference evidence="2 3" key="1">
    <citation type="journal article" date="2014" name="Int. J. Syst. Evol. Microbiol.">
        <title>Complete genome sequence of Corynebacterium casei LMG S-19264T (=DSM 44701T), isolated from a smear-ripened cheese.</title>
        <authorList>
            <consortium name="US DOE Joint Genome Institute (JGI-PGF)"/>
            <person name="Walter F."/>
            <person name="Albersmeier A."/>
            <person name="Kalinowski J."/>
            <person name="Ruckert C."/>
        </authorList>
    </citation>
    <scope>NUCLEOTIDE SEQUENCE [LARGE SCALE GENOMIC DNA]</scope>
    <source>
        <strain evidence="2 3">CGMCC 4.7206</strain>
    </source>
</reference>
<reference evidence="1 4" key="2">
    <citation type="journal article" date="2019" name="Int. J. Syst. Evol. Microbiol.">
        <title>The Global Catalogue of Microorganisms (GCM) 10K type strain sequencing project: providing services to taxonomists for standard genome sequencing and annotation.</title>
        <authorList>
            <consortium name="The Broad Institute Genomics Platform"/>
            <consortium name="The Broad Institute Genome Sequencing Center for Infectious Disease"/>
            <person name="Wu L."/>
            <person name="Ma J."/>
        </authorList>
    </citation>
    <scope>NUCLEOTIDE SEQUENCE [LARGE SCALE GENOMIC DNA]</scope>
    <source>
        <strain evidence="1 4">JCM 10664</strain>
    </source>
</reference>
<dbReference type="EMBL" id="BMMT01000012">
    <property type="protein sequence ID" value="GGI93983.1"/>
    <property type="molecule type" value="Genomic_DNA"/>
</dbReference>
<sequence>MCMLLSHSEYLHHAADHQARRTTFPFRISPTIMPLGQRGADWSGRAPTDPVFQRPKVVHTGCSQIWVDSGFFGRGAWGENLVCGSLVYRYDPRVTVASAAVGRSPGPLN</sequence>
<comment type="caution">
    <text evidence="2">The sequence shown here is derived from an EMBL/GenBank/DDBJ whole genome shotgun (WGS) entry which is preliminary data.</text>
</comment>
<dbReference type="EMBL" id="BAAAHC010000009">
    <property type="protein sequence ID" value="GAA0522673.1"/>
    <property type="molecule type" value="Genomic_DNA"/>
</dbReference>
<name>A0A917K113_9PSEU</name>
<gene>
    <name evidence="1" type="ORF">GCM10009545_26020</name>
    <name evidence="2" type="ORF">GCM10011581_33910</name>
</gene>
<reference evidence="2" key="3">
    <citation type="submission" date="2020-09" db="EMBL/GenBank/DDBJ databases">
        <authorList>
            <person name="Sun Q."/>
            <person name="Zhou Y."/>
        </authorList>
    </citation>
    <scope>NUCLEOTIDE SEQUENCE</scope>
    <source>
        <strain evidence="2">CGMCC 4.7206</strain>
    </source>
</reference>
<evidence type="ECO:0000313" key="3">
    <source>
        <dbReference type="Proteomes" id="UP000597989"/>
    </source>
</evidence>